<comment type="similarity">
    <text evidence="4">Belongs to the metallophosphoesterase superfamily.</text>
</comment>
<protein>
    <submittedName>
        <fullName evidence="6">Metallophosphoesterase</fullName>
    </submittedName>
</protein>
<evidence type="ECO:0000256" key="1">
    <source>
        <dbReference type="ARBA" id="ARBA00001968"/>
    </source>
</evidence>
<dbReference type="FunFam" id="3.60.21.10:FF:000028">
    <property type="entry name" value="Putative metallophosphoesterase"/>
    <property type="match status" value="1"/>
</dbReference>
<evidence type="ECO:0000259" key="5">
    <source>
        <dbReference type="Pfam" id="PF00149"/>
    </source>
</evidence>
<dbReference type="CDD" id="cd07385">
    <property type="entry name" value="MPP_YkuE_C"/>
    <property type="match status" value="1"/>
</dbReference>
<sequence>MTRRRFIKTGLNSVLSLLGISVAGLGYAKYIEPRLFTVRSETITSPRIAQPLDGFRILQFSDLHIGFHLDEERLEAIVSRINNYNVDMIVFTGDLFDDPSNLFHHTYERVASLLNSMKAPYGKFWIYGNHDHGGYGTEEVKSLMDRAGFTLLQNSSTLIKINEEELLLVGLDDALLGEPNLDLALQNQDQRPFTLLLCHEPDLADSVQHYPVDVMLAGHSHGGQIRLPFVGPLVTPPLAYTYTEGLYSIGTTGFQLYVSRGLGMTRLPYRFLCRPELTIHTLNYRDRLNS</sequence>
<keyword evidence="3" id="KW-0378">Hydrolase</keyword>
<keyword evidence="7" id="KW-1185">Reference proteome</keyword>
<gene>
    <name evidence="6" type="ORF">N781_03530</name>
</gene>
<reference evidence="6 7" key="1">
    <citation type="submission" date="2013-08" db="EMBL/GenBank/DDBJ databases">
        <authorList>
            <person name="Huang J."/>
            <person name="Wang G."/>
        </authorList>
    </citation>
    <scope>NUCLEOTIDE SEQUENCE [LARGE SCALE GENOMIC DNA]</scope>
    <source>
        <strain evidence="6 7">JSM 076056</strain>
    </source>
</reference>
<dbReference type="GO" id="GO:0016020">
    <property type="term" value="C:membrane"/>
    <property type="evidence" value="ECO:0007669"/>
    <property type="project" value="GOC"/>
</dbReference>
<dbReference type="Pfam" id="PF00149">
    <property type="entry name" value="Metallophos"/>
    <property type="match status" value="1"/>
</dbReference>
<name>A0A0A5GED8_9BACI</name>
<dbReference type="InterPro" id="IPR051158">
    <property type="entry name" value="Metallophosphoesterase_sf"/>
</dbReference>
<evidence type="ECO:0000313" key="7">
    <source>
        <dbReference type="Proteomes" id="UP000030528"/>
    </source>
</evidence>
<dbReference type="OrthoDB" id="9780884at2"/>
<dbReference type="GO" id="GO:0046872">
    <property type="term" value="F:metal ion binding"/>
    <property type="evidence" value="ECO:0007669"/>
    <property type="project" value="UniProtKB-KW"/>
</dbReference>
<dbReference type="InterPro" id="IPR029052">
    <property type="entry name" value="Metallo-depent_PP-like"/>
</dbReference>
<dbReference type="RefSeq" id="WP_026800705.1">
    <property type="nucleotide sequence ID" value="NZ_AVPE01000009.1"/>
</dbReference>
<evidence type="ECO:0000313" key="6">
    <source>
        <dbReference type="EMBL" id="KGX91576.1"/>
    </source>
</evidence>
<dbReference type="eggNOG" id="COG1408">
    <property type="taxonomic scope" value="Bacteria"/>
</dbReference>
<comment type="cofactor">
    <cofactor evidence="1">
        <name>a divalent metal cation</name>
        <dbReference type="ChEBI" id="CHEBI:60240"/>
    </cofactor>
</comment>
<proteinExistence type="inferred from homology"/>
<dbReference type="STRING" id="1385510.GCA_000425205_02365"/>
<dbReference type="EMBL" id="AVPE01000009">
    <property type="protein sequence ID" value="KGX91576.1"/>
    <property type="molecule type" value="Genomic_DNA"/>
</dbReference>
<accession>A0A0A5GED8</accession>
<dbReference type="Gene3D" id="3.60.21.10">
    <property type="match status" value="1"/>
</dbReference>
<dbReference type="AlphaFoldDB" id="A0A0A5GED8"/>
<organism evidence="6 7">
    <name type="scientific">Pontibacillus halophilus JSM 076056 = DSM 19796</name>
    <dbReference type="NCBI Taxonomy" id="1385510"/>
    <lineage>
        <taxon>Bacteria</taxon>
        <taxon>Bacillati</taxon>
        <taxon>Bacillota</taxon>
        <taxon>Bacilli</taxon>
        <taxon>Bacillales</taxon>
        <taxon>Bacillaceae</taxon>
        <taxon>Pontibacillus</taxon>
    </lineage>
</organism>
<keyword evidence="2" id="KW-0479">Metal-binding</keyword>
<dbReference type="SUPFAM" id="SSF56300">
    <property type="entry name" value="Metallo-dependent phosphatases"/>
    <property type="match status" value="1"/>
</dbReference>
<dbReference type="Proteomes" id="UP000030528">
    <property type="component" value="Unassembled WGS sequence"/>
</dbReference>
<evidence type="ECO:0000256" key="2">
    <source>
        <dbReference type="ARBA" id="ARBA00022723"/>
    </source>
</evidence>
<feature type="domain" description="Calcineurin-like phosphoesterase" evidence="5">
    <location>
        <begin position="55"/>
        <end position="222"/>
    </location>
</feature>
<evidence type="ECO:0000256" key="3">
    <source>
        <dbReference type="ARBA" id="ARBA00022801"/>
    </source>
</evidence>
<comment type="caution">
    <text evidence="6">The sequence shown here is derived from an EMBL/GenBank/DDBJ whole genome shotgun (WGS) entry which is preliminary data.</text>
</comment>
<evidence type="ECO:0000256" key="4">
    <source>
        <dbReference type="ARBA" id="ARBA00061089"/>
    </source>
</evidence>
<dbReference type="GO" id="GO:0008758">
    <property type="term" value="F:UDP-2,3-diacylglucosamine hydrolase activity"/>
    <property type="evidence" value="ECO:0007669"/>
    <property type="project" value="TreeGrafter"/>
</dbReference>
<dbReference type="PANTHER" id="PTHR31302">
    <property type="entry name" value="TRANSMEMBRANE PROTEIN WITH METALLOPHOSPHOESTERASE DOMAIN-RELATED"/>
    <property type="match status" value="1"/>
</dbReference>
<dbReference type="GO" id="GO:0009245">
    <property type="term" value="P:lipid A biosynthetic process"/>
    <property type="evidence" value="ECO:0007669"/>
    <property type="project" value="TreeGrafter"/>
</dbReference>
<dbReference type="InterPro" id="IPR004843">
    <property type="entry name" value="Calcineurin-like_PHP"/>
</dbReference>
<dbReference type="PANTHER" id="PTHR31302:SF25">
    <property type="entry name" value="PHOSPHOESTERASE"/>
    <property type="match status" value="1"/>
</dbReference>